<sequence length="616" mass="69646">MDIDDDMSGRTLRQRHAPSQNAAPNPSKRVAVAGVDRQQLDEAREDKAYHRDVAKDARNDRRMLTEKNALLQKALDEAKRIHAEKDAQIRGMDAQIHDMQLHIAQTTEQVESMEQQGSAMHAHLLENQKKMEEMYQQLQQQHALMQQQHAQMQQQHEHMNNIATNTAELQRAALNRENEVLQLRSEAQLARKKLQSVGAAIPKRRGRVTRALPKNTSNNLIELPLDPAPSSAVPSDSAPNHVLEHVAQANDVDVDVLTSMMSQLVTLIGGNNGRVIIPSQPKARPKVVAKKELAPATKDLKDHAHLMLRTAINKLFDTTNFYDFALRKSATEKEVNEYALAQDGVLNDETPSELPKVPAEFDFNDGYLGSMWNFAYMEHIVNSAVEEDAKGMNYVGKGEIRRAFLEMVLSEQLERIRGIWFKFQPKHLVKEGRMETKAEAMARGQFILDQQREESKKINGQHATFRRRSNTTSAVLYFKEQDGARDLPTWQRMAELLSVLGPAGMSEEEASSELLGGSKVNVFNVKICVWREPKIAEYMRMIDGQTARMEETHNGRSSTTRKRVNVNGTRNAPKELPHNLYNPKWLAAQSLAYKKSLNVSKEGFALFVAATERMGE</sequence>
<keyword evidence="4" id="KW-1185">Reference proteome</keyword>
<keyword evidence="1" id="KW-0175">Coiled coil</keyword>
<reference evidence="3" key="1">
    <citation type="submission" date="2014-09" db="EMBL/GenBank/DDBJ databases">
        <title>Genome sequence of the luminous mushroom Mycena chlorophos for searching fungal bioluminescence genes.</title>
        <authorList>
            <person name="Tanaka Y."/>
            <person name="Kasuga D."/>
            <person name="Oba Y."/>
            <person name="Hase S."/>
            <person name="Sato K."/>
            <person name="Oba Y."/>
            <person name="Sakakibara Y."/>
        </authorList>
    </citation>
    <scope>NUCLEOTIDE SEQUENCE</scope>
</reference>
<dbReference type="EMBL" id="DF844491">
    <property type="protein sequence ID" value="GAT48361.1"/>
    <property type="molecule type" value="Genomic_DNA"/>
</dbReference>
<accession>A0ABQ0LBC2</accession>
<protein>
    <submittedName>
        <fullName evidence="3">Uncharacterized protein</fullName>
    </submittedName>
</protein>
<dbReference type="Proteomes" id="UP000815677">
    <property type="component" value="Unassembled WGS sequence"/>
</dbReference>
<organism evidence="3 4">
    <name type="scientific">Mycena chlorophos</name>
    <name type="common">Agaric fungus</name>
    <name type="synonym">Agaricus chlorophos</name>
    <dbReference type="NCBI Taxonomy" id="658473"/>
    <lineage>
        <taxon>Eukaryota</taxon>
        <taxon>Fungi</taxon>
        <taxon>Dikarya</taxon>
        <taxon>Basidiomycota</taxon>
        <taxon>Agaricomycotina</taxon>
        <taxon>Agaricomycetes</taxon>
        <taxon>Agaricomycetidae</taxon>
        <taxon>Agaricales</taxon>
        <taxon>Marasmiineae</taxon>
        <taxon>Mycenaceae</taxon>
        <taxon>Mycena</taxon>
    </lineage>
</organism>
<gene>
    <name evidence="3" type="ORF">MCHLO_05775</name>
</gene>
<name>A0ABQ0LBC2_MYCCL</name>
<evidence type="ECO:0000256" key="2">
    <source>
        <dbReference type="SAM" id="MobiDB-lite"/>
    </source>
</evidence>
<proteinExistence type="predicted"/>
<evidence type="ECO:0000313" key="3">
    <source>
        <dbReference type="EMBL" id="GAT48361.1"/>
    </source>
</evidence>
<feature type="region of interest" description="Disordered" evidence="2">
    <location>
        <begin position="1"/>
        <end position="31"/>
    </location>
</feature>
<evidence type="ECO:0000256" key="1">
    <source>
        <dbReference type="SAM" id="Coils"/>
    </source>
</evidence>
<evidence type="ECO:0000313" key="4">
    <source>
        <dbReference type="Proteomes" id="UP000815677"/>
    </source>
</evidence>
<feature type="coiled-coil region" evidence="1">
    <location>
        <begin position="54"/>
        <end position="184"/>
    </location>
</feature>